<dbReference type="SUPFAM" id="SSF52058">
    <property type="entry name" value="L domain-like"/>
    <property type="match status" value="1"/>
</dbReference>
<keyword evidence="1" id="KW-0472">Membrane</keyword>
<dbReference type="SUPFAM" id="SSF74924">
    <property type="entry name" value="Cap-Gly domain"/>
    <property type="match status" value="1"/>
</dbReference>
<dbReference type="EMBL" id="JARTCD010000002">
    <property type="protein sequence ID" value="KAJ8663398.1"/>
    <property type="molecule type" value="Genomic_DNA"/>
</dbReference>
<comment type="caution">
    <text evidence="2">The sequence shown here is derived from an EMBL/GenBank/DDBJ whole genome shotgun (WGS) entry which is preliminary data.</text>
</comment>
<evidence type="ECO:0000313" key="3">
    <source>
        <dbReference type="Proteomes" id="UP001234581"/>
    </source>
</evidence>
<gene>
    <name evidence="2" type="ORF">O0I10_000637</name>
</gene>
<proteinExistence type="predicted"/>
<name>A0AAD7Y410_9FUNG</name>
<feature type="transmembrane region" description="Helical" evidence="1">
    <location>
        <begin position="49"/>
        <end position="67"/>
    </location>
</feature>
<protein>
    <submittedName>
        <fullName evidence="2">Uncharacterized protein</fullName>
    </submittedName>
</protein>
<dbReference type="Gene3D" id="3.80.10.10">
    <property type="entry name" value="Ribonuclease Inhibitor"/>
    <property type="match status" value="1"/>
</dbReference>
<evidence type="ECO:0000313" key="2">
    <source>
        <dbReference type="EMBL" id="KAJ8663398.1"/>
    </source>
</evidence>
<keyword evidence="1" id="KW-1133">Transmembrane helix</keyword>
<dbReference type="RefSeq" id="XP_058348310.1">
    <property type="nucleotide sequence ID" value="XM_058480746.1"/>
</dbReference>
<keyword evidence="3" id="KW-1185">Reference proteome</keyword>
<dbReference type="Proteomes" id="UP001234581">
    <property type="component" value="Unassembled WGS sequence"/>
</dbReference>
<dbReference type="GeneID" id="83208059"/>
<keyword evidence="1" id="KW-0812">Transmembrane</keyword>
<sequence>MSIHVGNRIQVGAVYATVRFYGHVEGIKGEWLRFGKIEDGQRSLSNLKVVGLALLGILGSLLSGVFVKSTELVGYLVRTTEQLSELMILRLNHCCLEPPGASIDHAAFSSITTLDLQLGKNDIQHLTNPATDNQFPHHKCVNLEDNEISSWDEIAKLGCLPSLDILYLNGNKIPFIQPIEANTLPKLEFLRINPIVAPLSREEGMLKWRAGSKTLNHSGWRHS</sequence>
<dbReference type="AlphaFoldDB" id="A0AAD7Y410"/>
<reference evidence="2 3" key="1">
    <citation type="submission" date="2023-03" db="EMBL/GenBank/DDBJ databases">
        <title>Genome sequence of Lichtheimia ornata CBS 291.66.</title>
        <authorList>
            <person name="Mohabir J.T."/>
            <person name="Shea T.P."/>
            <person name="Kurbessoian T."/>
            <person name="Berby B."/>
            <person name="Fontaine J."/>
            <person name="Livny J."/>
            <person name="Gnirke A."/>
            <person name="Stajich J.E."/>
            <person name="Cuomo C.A."/>
        </authorList>
    </citation>
    <scope>NUCLEOTIDE SEQUENCE [LARGE SCALE GENOMIC DNA]</scope>
    <source>
        <strain evidence="2">CBS 291.66</strain>
    </source>
</reference>
<evidence type="ECO:0000256" key="1">
    <source>
        <dbReference type="SAM" id="Phobius"/>
    </source>
</evidence>
<dbReference type="InterPro" id="IPR036859">
    <property type="entry name" value="CAP-Gly_dom_sf"/>
</dbReference>
<organism evidence="2 3">
    <name type="scientific">Lichtheimia ornata</name>
    <dbReference type="NCBI Taxonomy" id="688661"/>
    <lineage>
        <taxon>Eukaryota</taxon>
        <taxon>Fungi</taxon>
        <taxon>Fungi incertae sedis</taxon>
        <taxon>Mucoromycota</taxon>
        <taxon>Mucoromycotina</taxon>
        <taxon>Mucoromycetes</taxon>
        <taxon>Mucorales</taxon>
        <taxon>Lichtheimiaceae</taxon>
        <taxon>Lichtheimia</taxon>
    </lineage>
</organism>
<dbReference type="InterPro" id="IPR032675">
    <property type="entry name" value="LRR_dom_sf"/>
</dbReference>
<accession>A0AAD7Y410</accession>